<dbReference type="Proteomes" id="UP000799421">
    <property type="component" value="Unassembled WGS sequence"/>
</dbReference>
<dbReference type="PROSITE" id="PS51635">
    <property type="entry name" value="PNPLA"/>
    <property type="match status" value="1"/>
</dbReference>
<dbReference type="GO" id="GO:0016020">
    <property type="term" value="C:membrane"/>
    <property type="evidence" value="ECO:0007669"/>
    <property type="project" value="TreeGrafter"/>
</dbReference>
<accession>A0A6A7BVY0</accession>
<gene>
    <name evidence="7" type="ORF">K470DRAFT_271544</name>
</gene>
<feature type="short sequence motif" description="GXSXG" evidence="4">
    <location>
        <begin position="193"/>
        <end position="197"/>
    </location>
</feature>
<feature type="compositionally biased region" description="Basic and acidic residues" evidence="5">
    <location>
        <begin position="1"/>
        <end position="16"/>
    </location>
</feature>
<dbReference type="GO" id="GO:0047499">
    <property type="term" value="F:calcium-independent phospholipase A2 activity"/>
    <property type="evidence" value="ECO:0007669"/>
    <property type="project" value="TreeGrafter"/>
</dbReference>
<protein>
    <submittedName>
        <fullName evidence="7">FabD/lysophospholipase-like protein</fullName>
    </submittedName>
</protein>
<evidence type="ECO:0000256" key="3">
    <source>
        <dbReference type="ARBA" id="ARBA00023098"/>
    </source>
</evidence>
<keyword evidence="1 4" id="KW-0378">Hydrolase</keyword>
<evidence type="ECO:0000256" key="1">
    <source>
        <dbReference type="ARBA" id="ARBA00022801"/>
    </source>
</evidence>
<feature type="short sequence motif" description="GXGXXG" evidence="4">
    <location>
        <begin position="141"/>
        <end position="146"/>
    </location>
</feature>
<evidence type="ECO:0000313" key="8">
    <source>
        <dbReference type="Proteomes" id="UP000799421"/>
    </source>
</evidence>
<feature type="domain" description="PNPLA" evidence="6">
    <location>
        <begin position="137"/>
        <end position="383"/>
    </location>
</feature>
<proteinExistence type="predicted"/>
<keyword evidence="3 4" id="KW-0443">Lipid metabolism</keyword>
<evidence type="ECO:0000259" key="6">
    <source>
        <dbReference type="PROSITE" id="PS51635"/>
    </source>
</evidence>
<evidence type="ECO:0000256" key="2">
    <source>
        <dbReference type="ARBA" id="ARBA00022963"/>
    </source>
</evidence>
<dbReference type="GO" id="GO:0046486">
    <property type="term" value="P:glycerolipid metabolic process"/>
    <property type="evidence" value="ECO:0007669"/>
    <property type="project" value="UniProtKB-ARBA"/>
</dbReference>
<dbReference type="PANTHER" id="PTHR24185:SF1">
    <property type="entry name" value="CALCIUM-INDEPENDENT PHOSPHOLIPASE A2-GAMMA"/>
    <property type="match status" value="1"/>
</dbReference>
<dbReference type="InterPro" id="IPR002641">
    <property type="entry name" value="PNPLA_dom"/>
</dbReference>
<dbReference type="SUPFAM" id="SSF52151">
    <property type="entry name" value="FabD/lysophospholipase-like"/>
    <property type="match status" value="1"/>
</dbReference>
<organism evidence="7 8">
    <name type="scientific">Piedraia hortae CBS 480.64</name>
    <dbReference type="NCBI Taxonomy" id="1314780"/>
    <lineage>
        <taxon>Eukaryota</taxon>
        <taxon>Fungi</taxon>
        <taxon>Dikarya</taxon>
        <taxon>Ascomycota</taxon>
        <taxon>Pezizomycotina</taxon>
        <taxon>Dothideomycetes</taxon>
        <taxon>Dothideomycetidae</taxon>
        <taxon>Capnodiales</taxon>
        <taxon>Piedraiaceae</taxon>
        <taxon>Piedraia</taxon>
    </lineage>
</organism>
<dbReference type="OrthoDB" id="626167at2759"/>
<sequence length="559" mass="64055">MYNTEHSSDEDSPSRKLDKRHASISSLGTAFKHFPYARSQDSGRSWRRKSSCSTGKAQAPGMWSCLGVSCGRGAYMAAEEAQPSKLLLEVEERRKSSHTPSRRQLASVLRRAETKDSYKAGRSWARSVDDPWWPCILTLDGGGIRGYSSLLILSELMHEVWLWEQQLDREEGIVREVVEKDLLPCHYFDFMYGTSTGGLIATLLGRLRMTVSESLELYRHVGNDLFGKQRSHIPLMTKYRHQPLEHAVQEVVASRCHHHTSCRGTDDPYMFETERFAEMIVQQEPLNVDEPRVCQSACLTATHDQNINKAYLLRSYPFFYPANAPNWISRYNEGADLMPMWKVTRATTAAPFYFEMVHDETNGEPKNFKDGGIRENNPSWAALSEFVAMYVDKADAPALLLSIGTGRPDQSHDGFADSFPGPLGRAPLSRKALEKLAVLSNLMIKYTEGERQHRDMRTKAEGEHTWYKRLNVDRGLEHMGLDEWKKGVYCSRKIPGGETLSRMEEATRRYLEREFDPDMDTYAPPRVMLKQAAEKIVRQRRGRERLGGERWRVFLEGWD</sequence>
<feature type="short sequence motif" description="DGA/G" evidence="4">
    <location>
        <begin position="370"/>
        <end position="372"/>
    </location>
</feature>
<keyword evidence="8" id="KW-1185">Reference proteome</keyword>
<reference evidence="7" key="1">
    <citation type="journal article" date="2020" name="Stud. Mycol.">
        <title>101 Dothideomycetes genomes: a test case for predicting lifestyles and emergence of pathogens.</title>
        <authorList>
            <person name="Haridas S."/>
            <person name="Albert R."/>
            <person name="Binder M."/>
            <person name="Bloem J."/>
            <person name="Labutti K."/>
            <person name="Salamov A."/>
            <person name="Andreopoulos B."/>
            <person name="Baker S."/>
            <person name="Barry K."/>
            <person name="Bills G."/>
            <person name="Bluhm B."/>
            <person name="Cannon C."/>
            <person name="Castanera R."/>
            <person name="Culley D."/>
            <person name="Daum C."/>
            <person name="Ezra D."/>
            <person name="Gonzalez J."/>
            <person name="Henrissat B."/>
            <person name="Kuo A."/>
            <person name="Liang C."/>
            <person name="Lipzen A."/>
            <person name="Lutzoni F."/>
            <person name="Magnuson J."/>
            <person name="Mondo S."/>
            <person name="Nolan M."/>
            <person name="Ohm R."/>
            <person name="Pangilinan J."/>
            <person name="Park H.-J."/>
            <person name="Ramirez L."/>
            <person name="Alfaro M."/>
            <person name="Sun H."/>
            <person name="Tritt A."/>
            <person name="Yoshinaga Y."/>
            <person name="Zwiers L.-H."/>
            <person name="Turgeon B."/>
            <person name="Goodwin S."/>
            <person name="Spatafora J."/>
            <person name="Crous P."/>
            <person name="Grigoriev I."/>
        </authorList>
    </citation>
    <scope>NUCLEOTIDE SEQUENCE</scope>
    <source>
        <strain evidence="7">CBS 480.64</strain>
    </source>
</reference>
<feature type="active site" description="Proton acceptor" evidence="4">
    <location>
        <position position="370"/>
    </location>
</feature>
<dbReference type="GO" id="GO:0019369">
    <property type="term" value="P:arachidonate metabolic process"/>
    <property type="evidence" value="ECO:0007669"/>
    <property type="project" value="TreeGrafter"/>
</dbReference>
<dbReference type="PANTHER" id="PTHR24185">
    <property type="entry name" value="CALCIUM-INDEPENDENT PHOSPHOLIPASE A2-GAMMA"/>
    <property type="match status" value="1"/>
</dbReference>
<evidence type="ECO:0000256" key="5">
    <source>
        <dbReference type="SAM" id="MobiDB-lite"/>
    </source>
</evidence>
<dbReference type="Pfam" id="PF01734">
    <property type="entry name" value="Patatin"/>
    <property type="match status" value="1"/>
</dbReference>
<dbReference type="AlphaFoldDB" id="A0A6A7BVY0"/>
<evidence type="ECO:0000313" key="7">
    <source>
        <dbReference type="EMBL" id="KAF2859516.1"/>
    </source>
</evidence>
<dbReference type="EMBL" id="MU005992">
    <property type="protein sequence ID" value="KAF2859516.1"/>
    <property type="molecule type" value="Genomic_DNA"/>
</dbReference>
<evidence type="ECO:0000256" key="4">
    <source>
        <dbReference type="PROSITE-ProRule" id="PRU01161"/>
    </source>
</evidence>
<name>A0A6A7BVY0_9PEZI</name>
<feature type="region of interest" description="Disordered" evidence="5">
    <location>
        <begin position="1"/>
        <end position="22"/>
    </location>
</feature>
<dbReference type="GO" id="GO:0016042">
    <property type="term" value="P:lipid catabolic process"/>
    <property type="evidence" value="ECO:0007669"/>
    <property type="project" value="UniProtKB-UniRule"/>
</dbReference>
<dbReference type="Gene3D" id="3.40.1090.10">
    <property type="entry name" value="Cytosolic phospholipase A2 catalytic domain"/>
    <property type="match status" value="1"/>
</dbReference>
<feature type="active site" description="Nucleophile" evidence="4">
    <location>
        <position position="195"/>
    </location>
</feature>
<keyword evidence="2 4" id="KW-0442">Lipid degradation</keyword>
<dbReference type="InterPro" id="IPR016035">
    <property type="entry name" value="Acyl_Trfase/lysoPLipase"/>
</dbReference>